<dbReference type="SUPFAM" id="SSF117916">
    <property type="entry name" value="Fe-S cluster assembly (FSCA) domain-like"/>
    <property type="match status" value="1"/>
</dbReference>
<dbReference type="Gene3D" id="3.30.300.130">
    <property type="entry name" value="Fe-S cluster assembly (FSCA)"/>
    <property type="match status" value="1"/>
</dbReference>
<dbReference type="GO" id="GO:0016226">
    <property type="term" value="P:iron-sulfur cluster assembly"/>
    <property type="evidence" value="ECO:0007669"/>
    <property type="project" value="InterPro"/>
</dbReference>
<dbReference type="GO" id="GO:0005506">
    <property type="term" value="F:iron ion binding"/>
    <property type="evidence" value="ECO:0007669"/>
    <property type="project" value="InterPro"/>
</dbReference>
<organism evidence="4 5">
    <name type="scientific">Streptomyces carminius</name>
    <dbReference type="NCBI Taxonomy" id="2665496"/>
    <lineage>
        <taxon>Bacteria</taxon>
        <taxon>Bacillati</taxon>
        <taxon>Actinomycetota</taxon>
        <taxon>Actinomycetes</taxon>
        <taxon>Kitasatosporales</taxon>
        <taxon>Streptomycetaceae</taxon>
        <taxon>Streptomyces</taxon>
    </lineage>
</organism>
<feature type="compositionally biased region" description="Low complexity" evidence="2">
    <location>
        <begin position="57"/>
        <end position="68"/>
    </location>
</feature>
<dbReference type="GO" id="GO:0051536">
    <property type="term" value="F:iron-sulfur cluster binding"/>
    <property type="evidence" value="ECO:0007669"/>
    <property type="project" value="InterPro"/>
</dbReference>
<dbReference type="Pfam" id="PF01106">
    <property type="entry name" value="NifU"/>
    <property type="match status" value="1"/>
</dbReference>
<dbReference type="EMBL" id="PGGW01000020">
    <property type="protein sequence ID" value="PJE98321.1"/>
    <property type="molecule type" value="Genomic_DNA"/>
</dbReference>
<name>A0A2M8M297_9ACTN</name>
<protein>
    <submittedName>
        <fullName evidence="4">NifU family protein</fullName>
    </submittedName>
</protein>
<evidence type="ECO:0000313" key="5">
    <source>
        <dbReference type="Proteomes" id="UP000230407"/>
    </source>
</evidence>
<feature type="domain" description="NIF system FeS cluster assembly NifU C-terminal" evidence="3">
    <location>
        <begin position="87"/>
        <end position="138"/>
    </location>
</feature>
<dbReference type="InterPro" id="IPR034904">
    <property type="entry name" value="FSCA_dom_sf"/>
</dbReference>
<evidence type="ECO:0000313" key="4">
    <source>
        <dbReference type="EMBL" id="PJE98321.1"/>
    </source>
</evidence>
<evidence type="ECO:0000256" key="2">
    <source>
        <dbReference type="SAM" id="MobiDB-lite"/>
    </source>
</evidence>
<reference evidence="4 5" key="1">
    <citation type="submission" date="2017-11" db="EMBL/GenBank/DDBJ databases">
        <title>Streptomyces carmine sp. nov., a novel actinomycete isolated from Sophora alopecuroides in Xinjiang, China.</title>
        <authorList>
            <person name="Wang Y."/>
            <person name="Luo X."/>
            <person name="Wan C."/>
            <person name="Zhang L."/>
        </authorList>
    </citation>
    <scope>NUCLEOTIDE SEQUENCE [LARGE SCALE GENOMIC DNA]</scope>
    <source>
        <strain evidence="4 5">TRM SA0054</strain>
    </source>
</reference>
<comment type="function">
    <text evidence="1">May be involved in the formation or repair of [Fe-S] clusters present in iron-sulfur proteins.</text>
</comment>
<dbReference type="RefSeq" id="WP_100201470.1">
    <property type="nucleotide sequence ID" value="NZ_PGGW01000020.1"/>
</dbReference>
<evidence type="ECO:0000259" key="3">
    <source>
        <dbReference type="Pfam" id="PF01106"/>
    </source>
</evidence>
<dbReference type="InterPro" id="IPR001075">
    <property type="entry name" value="NIF_FeS_clus_asmbl_NifU_C"/>
</dbReference>
<comment type="caution">
    <text evidence="4">The sequence shown here is derived from an EMBL/GenBank/DDBJ whole genome shotgun (WGS) entry which is preliminary data.</text>
</comment>
<proteinExistence type="predicted"/>
<gene>
    <name evidence="4" type="ORF">CUT44_07910</name>
</gene>
<dbReference type="Proteomes" id="UP000230407">
    <property type="component" value="Unassembled WGS sequence"/>
</dbReference>
<keyword evidence="5" id="KW-1185">Reference proteome</keyword>
<accession>A0A2M8M297</accession>
<feature type="region of interest" description="Disordered" evidence="2">
    <location>
        <begin position="50"/>
        <end position="69"/>
    </location>
</feature>
<dbReference type="AlphaFoldDB" id="A0A2M8M297"/>
<evidence type="ECO:0000256" key="1">
    <source>
        <dbReference type="ARBA" id="ARBA00049958"/>
    </source>
</evidence>
<sequence>MLAAAPAPPTAPPADGILARVEVEPAAVVTHLGAGRSWSREGARIRTALDDPAGWTPAAASGPADGGAELSAAVRDAPDGQVGVFARSHGGTIGLVGVHGGVVTVGLGGACRGCPAAWFTPHRRPERGLRQRCPGPVEI</sequence>